<keyword evidence="4" id="KW-1185">Reference proteome</keyword>
<evidence type="ECO:0000313" key="3">
    <source>
        <dbReference type="EMBL" id="KAK4757537.1"/>
    </source>
</evidence>
<dbReference type="PANTHER" id="PTHR47926">
    <property type="entry name" value="PENTATRICOPEPTIDE REPEAT-CONTAINING PROTEIN"/>
    <property type="match status" value="1"/>
</dbReference>
<proteinExistence type="predicted"/>
<dbReference type="Pfam" id="PF01535">
    <property type="entry name" value="PPR"/>
    <property type="match status" value="2"/>
</dbReference>
<dbReference type="AlphaFoldDB" id="A0AAN7K3J7"/>
<dbReference type="InterPro" id="IPR011990">
    <property type="entry name" value="TPR-like_helical_dom_sf"/>
</dbReference>
<organism evidence="3 4">
    <name type="scientific">Trapa incisa</name>
    <dbReference type="NCBI Taxonomy" id="236973"/>
    <lineage>
        <taxon>Eukaryota</taxon>
        <taxon>Viridiplantae</taxon>
        <taxon>Streptophyta</taxon>
        <taxon>Embryophyta</taxon>
        <taxon>Tracheophyta</taxon>
        <taxon>Spermatophyta</taxon>
        <taxon>Magnoliopsida</taxon>
        <taxon>eudicotyledons</taxon>
        <taxon>Gunneridae</taxon>
        <taxon>Pentapetalae</taxon>
        <taxon>rosids</taxon>
        <taxon>malvids</taxon>
        <taxon>Myrtales</taxon>
        <taxon>Lythraceae</taxon>
        <taxon>Trapa</taxon>
    </lineage>
</organism>
<dbReference type="GO" id="GO:0003723">
    <property type="term" value="F:RNA binding"/>
    <property type="evidence" value="ECO:0007669"/>
    <property type="project" value="InterPro"/>
</dbReference>
<dbReference type="GO" id="GO:0009451">
    <property type="term" value="P:RNA modification"/>
    <property type="evidence" value="ECO:0007669"/>
    <property type="project" value="InterPro"/>
</dbReference>
<evidence type="ECO:0000313" key="4">
    <source>
        <dbReference type="Proteomes" id="UP001345219"/>
    </source>
</evidence>
<gene>
    <name evidence="3" type="ORF">SAY87_018838</name>
</gene>
<evidence type="ECO:0008006" key="5">
    <source>
        <dbReference type="Google" id="ProtNLM"/>
    </source>
</evidence>
<sequence length="93" mass="10359">MISAYGISGFGNDAVSLFLRMRNSGYTPDSIAFVSVLSASSHSGLLDEGQNCFKLMVEEYKIKPQLEHYACMVDLLDVLEDLMKLMNLSRTCQ</sequence>
<dbReference type="NCBIfam" id="TIGR00756">
    <property type="entry name" value="PPR"/>
    <property type="match status" value="1"/>
</dbReference>
<dbReference type="EMBL" id="JAXIOK010000012">
    <property type="protein sequence ID" value="KAK4757537.1"/>
    <property type="molecule type" value="Genomic_DNA"/>
</dbReference>
<accession>A0AAN7K3J7</accession>
<dbReference type="Proteomes" id="UP001345219">
    <property type="component" value="Chromosome 15"/>
</dbReference>
<name>A0AAN7K3J7_9MYRT</name>
<dbReference type="Gene3D" id="1.25.40.10">
    <property type="entry name" value="Tetratricopeptide repeat domain"/>
    <property type="match status" value="1"/>
</dbReference>
<evidence type="ECO:0000256" key="2">
    <source>
        <dbReference type="PROSITE-ProRule" id="PRU00708"/>
    </source>
</evidence>
<comment type="caution">
    <text evidence="3">The sequence shown here is derived from an EMBL/GenBank/DDBJ whole genome shotgun (WGS) entry which is preliminary data.</text>
</comment>
<keyword evidence="1" id="KW-0677">Repeat</keyword>
<dbReference type="InterPro" id="IPR002885">
    <property type="entry name" value="PPR_rpt"/>
</dbReference>
<protein>
    <recommendedName>
        <fullName evidence="5">Pentatricopeptide repeat-containing protein</fullName>
    </recommendedName>
</protein>
<dbReference type="PROSITE" id="PS51375">
    <property type="entry name" value="PPR"/>
    <property type="match status" value="1"/>
</dbReference>
<dbReference type="InterPro" id="IPR046960">
    <property type="entry name" value="PPR_At4g14850-like_plant"/>
</dbReference>
<evidence type="ECO:0000256" key="1">
    <source>
        <dbReference type="ARBA" id="ARBA00022737"/>
    </source>
</evidence>
<dbReference type="PANTHER" id="PTHR47926:SF347">
    <property type="entry name" value="PENTATRICOPEPTIDE REPEAT-CONTAINING PROTEIN"/>
    <property type="match status" value="1"/>
</dbReference>
<feature type="repeat" description="PPR" evidence="2">
    <location>
        <begin position="1"/>
        <end position="28"/>
    </location>
</feature>
<reference evidence="3 4" key="1">
    <citation type="journal article" date="2023" name="Hortic Res">
        <title>Pangenome of water caltrop reveals structural variations and asymmetric subgenome divergence after allopolyploidization.</title>
        <authorList>
            <person name="Zhang X."/>
            <person name="Chen Y."/>
            <person name="Wang L."/>
            <person name="Yuan Y."/>
            <person name="Fang M."/>
            <person name="Shi L."/>
            <person name="Lu R."/>
            <person name="Comes H.P."/>
            <person name="Ma Y."/>
            <person name="Chen Y."/>
            <person name="Huang G."/>
            <person name="Zhou Y."/>
            <person name="Zheng Z."/>
            <person name="Qiu Y."/>
        </authorList>
    </citation>
    <scope>NUCLEOTIDE SEQUENCE [LARGE SCALE GENOMIC DNA]</scope>
    <source>
        <tissue evidence="3">Roots</tissue>
    </source>
</reference>